<dbReference type="Pfam" id="PF03131">
    <property type="entry name" value="bZIP_Maf"/>
    <property type="match status" value="1"/>
</dbReference>
<dbReference type="AlphaFoldDB" id="W5N1C4"/>
<dbReference type="InterPro" id="IPR046347">
    <property type="entry name" value="bZIP_sf"/>
</dbReference>
<proteinExistence type="inferred from homology"/>
<dbReference type="GeneID" id="102698906"/>
<dbReference type="SUPFAM" id="SSF47454">
    <property type="entry name" value="A DNA-binding domain in eukaryotic transcription factors"/>
    <property type="match status" value="1"/>
</dbReference>
<reference evidence="9" key="3">
    <citation type="submission" date="2025-09" db="UniProtKB">
        <authorList>
            <consortium name="Ensembl"/>
        </authorList>
    </citation>
    <scope>IDENTIFICATION</scope>
</reference>
<evidence type="ECO:0000256" key="6">
    <source>
        <dbReference type="ARBA" id="ARBA00023242"/>
    </source>
</evidence>
<dbReference type="EMBL" id="AHAT01004521">
    <property type="status" value="NOT_ANNOTATED_CDS"/>
    <property type="molecule type" value="Genomic_DNA"/>
</dbReference>
<dbReference type="Ensembl" id="ENSLOCT00000014462.1">
    <property type="protein sequence ID" value="ENSLOCP00000014433.1"/>
    <property type="gene ID" value="ENSLOCG00000011733.1"/>
</dbReference>
<dbReference type="KEGG" id="loc:102698906"/>
<dbReference type="PANTHER" id="PTHR24411:SF8">
    <property type="entry name" value="NUCLEAR FACTOR ERYTHROID 2-RELATED FACTOR 3"/>
    <property type="match status" value="1"/>
</dbReference>
<comment type="similarity">
    <text evidence="1">Belongs to the bZIP family. CNC subfamily.</text>
</comment>
<feature type="compositionally biased region" description="Low complexity" evidence="7">
    <location>
        <begin position="113"/>
        <end position="124"/>
    </location>
</feature>
<dbReference type="GO" id="GO:0000978">
    <property type="term" value="F:RNA polymerase II cis-regulatory region sequence-specific DNA binding"/>
    <property type="evidence" value="ECO:0007669"/>
    <property type="project" value="InterPro"/>
</dbReference>
<evidence type="ECO:0000256" key="2">
    <source>
        <dbReference type="ARBA" id="ARBA00023015"/>
    </source>
</evidence>
<dbReference type="GeneTree" id="ENSGT00950000182892"/>
<dbReference type="GO" id="GO:0003700">
    <property type="term" value="F:DNA-binding transcription factor activity"/>
    <property type="evidence" value="ECO:0007669"/>
    <property type="project" value="InterPro"/>
</dbReference>
<feature type="region of interest" description="Disordered" evidence="7">
    <location>
        <begin position="110"/>
        <end position="197"/>
    </location>
</feature>
<accession>W5N1C4</accession>
<dbReference type="InterPro" id="IPR008917">
    <property type="entry name" value="TF_DNA-bd_sf"/>
</dbReference>
<evidence type="ECO:0000256" key="1">
    <source>
        <dbReference type="ARBA" id="ARBA00008157"/>
    </source>
</evidence>
<dbReference type="Proteomes" id="UP000018468">
    <property type="component" value="Linkage group LG11"/>
</dbReference>
<reference evidence="9" key="2">
    <citation type="submission" date="2025-08" db="UniProtKB">
        <authorList>
            <consortium name="Ensembl"/>
        </authorList>
    </citation>
    <scope>IDENTIFICATION</scope>
</reference>
<protein>
    <submittedName>
        <fullName evidence="9">Nfe2 like bZIP transcription factor 3</fullName>
    </submittedName>
</protein>
<dbReference type="PROSITE" id="PS00036">
    <property type="entry name" value="BZIP_BASIC"/>
    <property type="match status" value="1"/>
</dbReference>
<feature type="region of interest" description="Disordered" evidence="7">
    <location>
        <begin position="599"/>
        <end position="621"/>
    </location>
</feature>
<name>W5N1C4_LEPOC</name>
<reference evidence="10" key="1">
    <citation type="submission" date="2011-12" db="EMBL/GenBank/DDBJ databases">
        <title>The Draft Genome of Lepisosteus oculatus.</title>
        <authorList>
            <consortium name="The Broad Institute Genome Assembly &amp; Analysis Group"/>
            <consortium name="Computational R&amp;D Group"/>
            <consortium name="and Sequencing Platform"/>
            <person name="Di Palma F."/>
            <person name="Alfoldi J."/>
            <person name="Johnson J."/>
            <person name="Berlin A."/>
            <person name="Gnerre S."/>
            <person name="Jaffe D."/>
            <person name="MacCallum I."/>
            <person name="Young S."/>
            <person name="Walker B.J."/>
            <person name="Lander E.S."/>
            <person name="Lindblad-Toh K."/>
        </authorList>
    </citation>
    <scope>NUCLEOTIDE SEQUENCE [LARGE SCALE GENOMIC DNA]</scope>
</reference>
<keyword evidence="4" id="KW-0010">Activator</keyword>
<evidence type="ECO:0000259" key="8">
    <source>
        <dbReference type="PROSITE" id="PS50217"/>
    </source>
</evidence>
<dbReference type="FunFam" id="1.10.880.10:FF:000004">
    <property type="entry name" value="Nuclear factor, erythroid 2"/>
    <property type="match status" value="1"/>
</dbReference>
<evidence type="ECO:0000313" key="9">
    <source>
        <dbReference type="Ensembl" id="ENSLOCP00000014433.1"/>
    </source>
</evidence>
<dbReference type="EMBL" id="AHAT01004522">
    <property type="status" value="NOT_ANNOTATED_CDS"/>
    <property type="molecule type" value="Genomic_DNA"/>
</dbReference>
<dbReference type="SUPFAM" id="SSF57959">
    <property type="entry name" value="Leucine zipper domain"/>
    <property type="match status" value="1"/>
</dbReference>
<dbReference type="PROSITE" id="PS50217">
    <property type="entry name" value="BZIP"/>
    <property type="match status" value="1"/>
</dbReference>
<evidence type="ECO:0000313" key="10">
    <source>
        <dbReference type="Proteomes" id="UP000018468"/>
    </source>
</evidence>
<organism evidence="9 10">
    <name type="scientific">Lepisosteus oculatus</name>
    <name type="common">Spotted gar</name>
    <dbReference type="NCBI Taxonomy" id="7918"/>
    <lineage>
        <taxon>Eukaryota</taxon>
        <taxon>Metazoa</taxon>
        <taxon>Chordata</taxon>
        <taxon>Craniata</taxon>
        <taxon>Vertebrata</taxon>
        <taxon>Euteleostomi</taxon>
        <taxon>Actinopterygii</taxon>
        <taxon>Neopterygii</taxon>
        <taxon>Holostei</taxon>
        <taxon>Semionotiformes</taxon>
        <taxon>Lepisosteidae</taxon>
        <taxon>Lepisosteus</taxon>
    </lineage>
</organism>
<dbReference type="Bgee" id="ENSLOCG00000011733">
    <property type="expression patterns" value="Expressed in ovary and 13 other cell types or tissues"/>
</dbReference>
<feature type="compositionally biased region" description="Low complexity" evidence="7">
    <location>
        <begin position="384"/>
        <end position="401"/>
    </location>
</feature>
<feature type="domain" description="BZIP" evidence="8">
    <location>
        <begin position="504"/>
        <end position="567"/>
    </location>
</feature>
<sequence>MQYVKKYFTEGLIQFTILLSLVGVRVDVDTYLNGYFSPLLETDEGPSSAYIQTPFHSSRDTWEGHSLHPKCPDLEQYFTARRLLTEVRALGTPRFPTQLSAWLVHSVSRDSDSGAAGAAPDPQSGGSGGPDRGDSAGPPPSPACELAEEDGELQRQDAGQSPEPAAGEEGEAEERAAAPELQGAPQEALAHSSTLDRENVLSSASSLSTLAQQPLLAAGVEHPWRELLSLSNLEDMEIEDPQQIPDAISRNVSLHDAMLSGDRDGRASWTGPGGSLEPAHATHPALLGALNLTAELFPLVENSSRDGAALSSLSGFLDEAVFEQINLMGLGLDGLGGLDSRILDELDSDSGLSLDSSFRSPGSPSASEASSLSHCEDEGAVGYSTDSDSLSGDAAAGASWSLKERRPQGTGRSPAQLAQGVLHDHTYSSPPPQRGSGPRGQQAGRGPLGAVKKEGGEEDELSRDERRARALDLPLSVQDIVNMPVEEFLELLSGFQLSDAQVALIRDIRRRGKNKVAAQNCRRRKLDAIAGLEGEVERLRRHRDRLLRDRAQHSKSLGCLKQRLGQLYRDVFRRLRDEQGRPVSPGRYALQCHSDGSVLLVPHRPGAQRRRPDRARKDKQH</sequence>
<evidence type="ECO:0000256" key="7">
    <source>
        <dbReference type="SAM" id="MobiDB-lite"/>
    </source>
</evidence>
<dbReference type="HOGENOM" id="CLU_024173_1_0_1"/>
<feature type="compositionally biased region" description="Basic residues" evidence="7">
    <location>
        <begin position="606"/>
        <end position="621"/>
    </location>
</feature>
<dbReference type="InterPro" id="IPR004826">
    <property type="entry name" value="bZIP_Maf"/>
</dbReference>
<feature type="compositionally biased region" description="Low complexity" evidence="7">
    <location>
        <begin position="354"/>
        <end position="373"/>
    </location>
</feature>
<dbReference type="InterPro" id="IPR047167">
    <property type="entry name" value="NFE2-like"/>
</dbReference>
<evidence type="ECO:0000256" key="3">
    <source>
        <dbReference type="ARBA" id="ARBA00023125"/>
    </source>
</evidence>
<keyword evidence="5" id="KW-0804">Transcription</keyword>
<keyword evidence="10" id="KW-1185">Reference proteome</keyword>
<feature type="compositionally biased region" description="Low complexity" evidence="7">
    <location>
        <begin position="434"/>
        <end position="445"/>
    </location>
</feature>
<dbReference type="SMART" id="SM00338">
    <property type="entry name" value="BRLZ"/>
    <property type="match status" value="1"/>
</dbReference>
<dbReference type="OrthoDB" id="7458135at2759"/>
<feature type="region of interest" description="Disordered" evidence="7">
    <location>
        <begin position="354"/>
        <end position="465"/>
    </location>
</feature>
<dbReference type="InterPro" id="IPR004827">
    <property type="entry name" value="bZIP"/>
</dbReference>
<evidence type="ECO:0000256" key="5">
    <source>
        <dbReference type="ARBA" id="ARBA00023163"/>
    </source>
</evidence>
<dbReference type="Gene3D" id="1.10.880.10">
    <property type="entry name" value="Transcription factor, Skn-1-like, DNA-binding domain"/>
    <property type="match status" value="1"/>
</dbReference>
<dbReference type="GO" id="GO:0006357">
    <property type="term" value="P:regulation of transcription by RNA polymerase II"/>
    <property type="evidence" value="ECO:0007669"/>
    <property type="project" value="InterPro"/>
</dbReference>
<dbReference type="PANTHER" id="PTHR24411">
    <property type="entry name" value="NUCLEAR FACTOR ERYTHROID 2-RELATED FACTOR"/>
    <property type="match status" value="1"/>
</dbReference>
<keyword evidence="6" id="KW-0539">Nucleus</keyword>
<dbReference type="CTD" id="9603"/>
<evidence type="ECO:0000256" key="4">
    <source>
        <dbReference type="ARBA" id="ARBA00023159"/>
    </source>
</evidence>
<keyword evidence="3" id="KW-0238">DNA-binding</keyword>
<keyword evidence="2" id="KW-0805">Transcription regulation</keyword>